<sequence>MKKKELTVKCTFSKKGEDLDKLICRSFQLYLRRILASDSGKVVSYQ</sequence>
<evidence type="ECO:0000313" key="2">
    <source>
        <dbReference type="Proteomes" id="UP001263246"/>
    </source>
</evidence>
<dbReference type="Proteomes" id="UP001263246">
    <property type="component" value="Unassembled WGS sequence"/>
</dbReference>
<evidence type="ECO:0000313" key="1">
    <source>
        <dbReference type="EMBL" id="MDU8687956.1"/>
    </source>
</evidence>
<keyword evidence="2" id="KW-1185">Reference proteome</keyword>
<reference evidence="1 2" key="1">
    <citation type="submission" date="2023-10" db="EMBL/GenBank/DDBJ databases">
        <title>Host Genetic Regulation of Human Gut Microbial Structural Variation.</title>
        <authorList>
            <person name="Harmsen H.J.M."/>
        </authorList>
    </citation>
    <scope>NUCLEOTIDE SEQUENCE [LARGE SCALE GENOMIC DNA]</scope>
    <source>
        <strain evidence="1 2">HTF-F</strain>
    </source>
</reference>
<accession>A0ABU3TXD0</accession>
<dbReference type="EMBL" id="JAWHPR010000002">
    <property type="protein sequence ID" value="MDU8687956.1"/>
    <property type="molecule type" value="Genomic_DNA"/>
</dbReference>
<organism evidence="1 2">
    <name type="scientific">Faecalibacterium wellingii</name>
    <dbReference type="NCBI Taxonomy" id="2929491"/>
    <lineage>
        <taxon>Bacteria</taxon>
        <taxon>Bacillati</taxon>
        <taxon>Bacillota</taxon>
        <taxon>Clostridia</taxon>
        <taxon>Eubacteriales</taxon>
        <taxon>Oscillospiraceae</taxon>
        <taxon>Faecalibacterium</taxon>
    </lineage>
</organism>
<comment type="caution">
    <text evidence="1">The sequence shown here is derived from an EMBL/GenBank/DDBJ whole genome shotgun (WGS) entry which is preliminary data.</text>
</comment>
<name>A0ABU3TXD0_9FIRM</name>
<protein>
    <submittedName>
        <fullName evidence="1">Uncharacterized protein</fullName>
    </submittedName>
</protein>
<proteinExistence type="predicted"/>
<gene>
    <name evidence="1" type="ORF">RX402_04215</name>
</gene>
<dbReference type="RefSeq" id="WP_249237120.1">
    <property type="nucleotide sequence ID" value="NZ_CP094473.1"/>
</dbReference>